<keyword evidence="10" id="KW-1185">Reference proteome</keyword>
<dbReference type="EC" id="2.7.4.3" evidence="5 7"/>
<dbReference type="GO" id="GO:0008270">
    <property type="term" value="F:zinc ion binding"/>
    <property type="evidence" value="ECO:0007669"/>
    <property type="project" value="UniProtKB-UniRule"/>
</dbReference>
<sequence length="193" mass="21747">MLREVVKSESPEGAEIKRAMVTGQLVDDAMITRIVAQRTGKEDCEKGYLLDGYPRTVAQAKMLDAMLRERDQQVDYVVAIAVPDRSLVRRIVGRSTCTLCGEGYHDEFKPSHFADRCEKCGGPLKRRADDNEHTVKQRIVVYHQETEPLIEYYRRQGVFHTVNGDQDLARVSRDLCLTLGCGRARASTTETAA</sequence>
<evidence type="ECO:0000313" key="10">
    <source>
        <dbReference type="Proteomes" id="UP000194003"/>
    </source>
</evidence>
<protein>
    <recommendedName>
        <fullName evidence="5 7">Adenylate kinase</fullName>
        <shortName evidence="5">AK</shortName>
        <ecNumber evidence="5 7">2.7.4.3</ecNumber>
    </recommendedName>
    <alternativeName>
        <fullName evidence="5">ATP-AMP transphosphorylase</fullName>
    </alternativeName>
    <alternativeName>
        <fullName evidence="5">ATP:AMP phosphotransferase</fullName>
    </alternativeName>
    <alternativeName>
        <fullName evidence="5">Adenylate monophosphate kinase</fullName>
    </alternativeName>
</protein>
<evidence type="ECO:0000256" key="1">
    <source>
        <dbReference type="ARBA" id="ARBA00022679"/>
    </source>
</evidence>
<dbReference type="UniPathway" id="UPA00588">
    <property type="reaction ID" value="UER00649"/>
</dbReference>
<dbReference type="STRING" id="1434232.MAIT1_04250"/>
<keyword evidence="5" id="KW-0479">Metal-binding</keyword>
<dbReference type="HAMAP" id="MF_00235">
    <property type="entry name" value="Adenylate_kinase_Adk"/>
    <property type="match status" value="1"/>
</dbReference>
<keyword evidence="5" id="KW-0963">Cytoplasm</keyword>
<dbReference type="Gene3D" id="3.40.50.300">
    <property type="entry name" value="P-loop containing nucleotide triphosphate hydrolases"/>
    <property type="match status" value="1"/>
</dbReference>
<dbReference type="SUPFAM" id="SSF52540">
    <property type="entry name" value="P-loop containing nucleoside triphosphate hydrolases"/>
    <property type="match status" value="1"/>
</dbReference>
<gene>
    <name evidence="5" type="primary">adk</name>
    <name evidence="9" type="ORF">MAIT1_04250</name>
</gene>
<dbReference type="Proteomes" id="UP000194003">
    <property type="component" value="Unassembled WGS sequence"/>
</dbReference>
<dbReference type="InterPro" id="IPR007862">
    <property type="entry name" value="Adenylate_kinase_lid-dom"/>
</dbReference>
<feature type="binding site" evidence="5">
    <location>
        <position position="120"/>
    </location>
    <ligand>
        <name>Zn(2+)</name>
        <dbReference type="ChEBI" id="CHEBI:29105"/>
        <note>structural</note>
    </ligand>
</feature>
<feature type="region of interest" description="LID" evidence="5">
    <location>
        <begin position="93"/>
        <end position="130"/>
    </location>
</feature>
<dbReference type="NCBIfam" id="TIGR01351">
    <property type="entry name" value="adk"/>
    <property type="match status" value="1"/>
</dbReference>
<dbReference type="InterPro" id="IPR006259">
    <property type="entry name" value="Adenyl_kin_sub"/>
</dbReference>
<dbReference type="PROSITE" id="PS00113">
    <property type="entry name" value="ADENYLATE_KINASE"/>
    <property type="match status" value="1"/>
</dbReference>
<feature type="binding site" evidence="5">
    <location>
        <position position="138"/>
    </location>
    <ligand>
        <name>AMP</name>
        <dbReference type="ChEBI" id="CHEBI:456215"/>
    </ligand>
</feature>
<dbReference type="InterPro" id="IPR027417">
    <property type="entry name" value="P-loop_NTPase"/>
</dbReference>
<comment type="pathway">
    <text evidence="5">Purine metabolism; AMP biosynthesis via salvage pathway; AMP from ADP: step 1/1.</text>
</comment>
<keyword evidence="4 5" id="KW-0418">Kinase</keyword>
<evidence type="ECO:0000256" key="7">
    <source>
        <dbReference type="RuleBase" id="RU003331"/>
    </source>
</evidence>
<organism evidence="9 10">
    <name type="scientific">Magnetofaba australis IT-1</name>
    <dbReference type="NCBI Taxonomy" id="1434232"/>
    <lineage>
        <taxon>Bacteria</taxon>
        <taxon>Pseudomonadati</taxon>
        <taxon>Pseudomonadota</taxon>
        <taxon>Magnetococcia</taxon>
        <taxon>Magnetococcales</taxon>
        <taxon>Magnetococcaceae</taxon>
        <taxon>Magnetofaba</taxon>
    </lineage>
</organism>
<proteinExistence type="inferred from homology"/>
<evidence type="ECO:0000259" key="8">
    <source>
        <dbReference type="Pfam" id="PF05191"/>
    </source>
</evidence>
<evidence type="ECO:0000256" key="5">
    <source>
        <dbReference type="HAMAP-Rule" id="MF_00235"/>
    </source>
</evidence>
<keyword evidence="3 5" id="KW-0547">Nucleotide-binding</keyword>
<feature type="binding site" evidence="5">
    <location>
        <position position="3"/>
    </location>
    <ligand>
        <name>AMP</name>
        <dbReference type="ChEBI" id="CHEBI:456215"/>
    </ligand>
</feature>
<evidence type="ECO:0000256" key="4">
    <source>
        <dbReference type="ARBA" id="ARBA00022777"/>
    </source>
</evidence>
<keyword evidence="1 5" id="KW-0808">Transferase</keyword>
<dbReference type="GO" id="GO:0004017">
    <property type="term" value="F:AMP kinase activity"/>
    <property type="evidence" value="ECO:0007669"/>
    <property type="project" value="UniProtKB-UniRule"/>
</dbReference>
<dbReference type="Pfam" id="PF05191">
    <property type="entry name" value="ADK_lid"/>
    <property type="match status" value="1"/>
</dbReference>
<feature type="binding site" evidence="5">
    <location>
        <position position="94"/>
    </location>
    <ligand>
        <name>ATP</name>
        <dbReference type="ChEBI" id="CHEBI:30616"/>
    </ligand>
</feature>
<comment type="catalytic activity">
    <reaction evidence="5 7">
        <text>AMP + ATP = 2 ADP</text>
        <dbReference type="Rhea" id="RHEA:12973"/>
        <dbReference type="ChEBI" id="CHEBI:30616"/>
        <dbReference type="ChEBI" id="CHEBI:456215"/>
        <dbReference type="ChEBI" id="CHEBI:456216"/>
        <dbReference type="EC" id="2.7.4.3"/>
    </reaction>
</comment>
<keyword evidence="5" id="KW-0862">Zinc</keyword>
<keyword evidence="2 5" id="KW-0545">Nucleotide biosynthesis</keyword>
<feature type="binding site" evidence="5">
    <location>
        <position position="97"/>
    </location>
    <ligand>
        <name>Zn(2+)</name>
        <dbReference type="ChEBI" id="CHEBI:29105"/>
        <note>structural</note>
    </ligand>
</feature>
<accession>A0A1Y2K4W0</accession>
<dbReference type="GO" id="GO:0005524">
    <property type="term" value="F:ATP binding"/>
    <property type="evidence" value="ECO:0007669"/>
    <property type="project" value="UniProtKB-UniRule"/>
</dbReference>
<dbReference type="Pfam" id="PF00406">
    <property type="entry name" value="ADK"/>
    <property type="match status" value="1"/>
</dbReference>
<dbReference type="GO" id="GO:0044209">
    <property type="term" value="P:AMP salvage"/>
    <property type="evidence" value="ECO:0007669"/>
    <property type="project" value="UniProtKB-UniRule"/>
</dbReference>
<feature type="binding site" evidence="5">
    <location>
        <position position="117"/>
    </location>
    <ligand>
        <name>Zn(2+)</name>
        <dbReference type="ChEBI" id="CHEBI:29105"/>
        <note>structural</note>
    </ligand>
</feature>
<feature type="binding site" evidence="5">
    <location>
        <begin position="24"/>
        <end position="26"/>
    </location>
    <ligand>
        <name>AMP</name>
        <dbReference type="ChEBI" id="CHEBI:456215"/>
    </ligand>
</feature>
<feature type="domain" description="Adenylate kinase active site lid" evidence="8">
    <location>
        <begin position="94"/>
        <end position="129"/>
    </location>
</feature>
<comment type="function">
    <text evidence="5">Catalyzes the reversible transfer of the terminal phosphate group between ATP and AMP. Plays an important role in cellular energy homeostasis and in adenine nucleotide metabolism.</text>
</comment>
<dbReference type="AlphaFoldDB" id="A0A1Y2K4W0"/>
<dbReference type="InterPro" id="IPR033690">
    <property type="entry name" value="Adenylat_kinase_CS"/>
</dbReference>
<dbReference type="GO" id="GO:0005737">
    <property type="term" value="C:cytoplasm"/>
    <property type="evidence" value="ECO:0007669"/>
    <property type="project" value="UniProtKB-SubCell"/>
</dbReference>
<feature type="binding site" evidence="5">
    <location>
        <position position="166"/>
    </location>
    <ligand>
        <name>ATP</name>
        <dbReference type="ChEBI" id="CHEBI:30616"/>
    </ligand>
</feature>
<dbReference type="InterPro" id="IPR000850">
    <property type="entry name" value="Adenylat/UMP-CMP_kin"/>
</dbReference>
<feature type="binding site" evidence="5">
    <location>
        <position position="59"/>
    </location>
    <ligand>
        <name>AMP</name>
        <dbReference type="ChEBI" id="CHEBI:456215"/>
    </ligand>
</feature>
<evidence type="ECO:0000313" key="9">
    <source>
        <dbReference type="EMBL" id="OSM04355.1"/>
    </source>
</evidence>
<dbReference type="SUPFAM" id="SSF57774">
    <property type="entry name" value="Microbial and mitochondrial ADK, insert 'zinc finger' domain"/>
    <property type="match status" value="1"/>
</dbReference>
<dbReference type="PRINTS" id="PR00094">
    <property type="entry name" value="ADENYLTKNASE"/>
</dbReference>
<comment type="domain">
    <text evidence="5">Consists of three domains, a large central CORE domain and two small peripheral domains, NMPbind and LID, which undergo movements during catalysis. The LID domain closes over the site of phosphoryl transfer upon ATP binding. Assembling and dissambling the active center during each catalytic cycle provides an effective means to prevent ATP hydrolysis. Some bacteria have evolved a zinc-coordinating structure that stabilizes the LID domain.</text>
</comment>
<feature type="binding site" evidence="5">
    <location>
        <position position="127"/>
    </location>
    <ligand>
        <name>AMP</name>
        <dbReference type="ChEBI" id="CHEBI:456215"/>
    </ligand>
</feature>
<dbReference type="CDD" id="cd01428">
    <property type="entry name" value="ADK"/>
    <property type="match status" value="1"/>
</dbReference>
<comment type="similarity">
    <text evidence="5 6">Belongs to the adenylate kinase family.</text>
</comment>
<dbReference type="EMBL" id="LVJN01000019">
    <property type="protein sequence ID" value="OSM04355.1"/>
    <property type="molecule type" value="Genomic_DNA"/>
</dbReference>
<dbReference type="InterPro" id="IPR036193">
    <property type="entry name" value="ADK_active_lid_dom_sf"/>
</dbReference>
<feature type="binding site" evidence="5">
    <location>
        <begin position="52"/>
        <end position="55"/>
    </location>
    <ligand>
        <name>AMP</name>
        <dbReference type="ChEBI" id="CHEBI:456215"/>
    </ligand>
</feature>
<evidence type="ECO:0000256" key="6">
    <source>
        <dbReference type="RuleBase" id="RU003330"/>
    </source>
</evidence>
<comment type="subunit">
    <text evidence="5 7">Monomer.</text>
</comment>
<reference evidence="9 10" key="1">
    <citation type="journal article" date="2016" name="BMC Genomics">
        <title>Combined genomic and structural analyses of a cultured magnetotactic bacterium reveals its niche adaptation to a dynamic environment.</title>
        <authorList>
            <person name="Araujo A.C."/>
            <person name="Morillo V."/>
            <person name="Cypriano J."/>
            <person name="Teixeira L.C."/>
            <person name="Leao P."/>
            <person name="Lyra S."/>
            <person name="Almeida L.G."/>
            <person name="Bazylinski D.A."/>
            <person name="Vasconcellos A.T."/>
            <person name="Abreu F."/>
            <person name="Lins U."/>
        </authorList>
    </citation>
    <scope>NUCLEOTIDE SEQUENCE [LARGE SCALE GENOMIC DNA]</scope>
    <source>
        <strain evidence="9 10">IT-1</strain>
    </source>
</reference>
<evidence type="ECO:0000256" key="2">
    <source>
        <dbReference type="ARBA" id="ARBA00022727"/>
    </source>
</evidence>
<comment type="subcellular location">
    <subcellularLocation>
        <location evidence="5 7">Cytoplasm</location>
    </subcellularLocation>
</comment>
<feature type="binding site" evidence="5">
    <location>
        <position position="100"/>
    </location>
    <ligand>
        <name>Zn(2+)</name>
        <dbReference type="ChEBI" id="CHEBI:29105"/>
        <note>structural</note>
    </ligand>
</feature>
<comment type="caution">
    <text evidence="5">Lacks conserved residue(s) required for the propagation of feature annotation.</text>
</comment>
<evidence type="ECO:0000256" key="3">
    <source>
        <dbReference type="ARBA" id="ARBA00022741"/>
    </source>
</evidence>
<comment type="caution">
    <text evidence="9">The sequence shown here is derived from an EMBL/GenBank/DDBJ whole genome shotgun (WGS) entry which is preliminary data.</text>
</comment>
<name>A0A1Y2K4W0_9PROT</name>
<keyword evidence="5 7" id="KW-0067">ATP-binding</keyword>
<dbReference type="PANTHER" id="PTHR23359">
    <property type="entry name" value="NUCLEOTIDE KINASE"/>
    <property type="match status" value="1"/>
</dbReference>